<name>A0A5C6Q5U0_9GAMM</name>
<evidence type="ECO:0000256" key="2">
    <source>
        <dbReference type="PIRSR" id="PIRSR617939-1"/>
    </source>
</evidence>
<sequence length="163" mass="18657">MKYFAYGSNMSFLRLKERVPSAKKLEIVTLKQHQLRFNMSGDDDSGKCDSFQTNNSEDIVIRALFEIDESEKSALDRAESLGDGYDEKLVFVQNNSGEVFEALTYYAIKIDASLQPYSWYLNHVIIGAKETKVPTDYLAVIESVECIEDPDKNRDEKQRAMYA</sequence>
<comment type="caution">
    <text evidence="4">The sequence shown here is derived from an EMBL/GenBank/DDBJ whole genome shotgun (WGS) entry which is preliminary data.</text>
</comment>
<dbReference type="AlphaFoldDB" id="A0A5C6Q5U0"/>
<accession>A0A5C6Q5U0</accession>
<dbReference type="Proteomes" id="UP000321822">
    <property type="component" value="Unassembled WGS sequence"/>
</dbReference>
<dbReference type="InterPro" id="IPR036568">
    <property type="entry name" value="GGCT-like_sf"/>
</dbReference>
<dbReference type="Gene3D" id="3.10.490.10">
    <property type="entry name" value="Gamma-glutamyl cyclotransferase-like"/>
    <property type="match status" value="1"/>
</dbReference>
<dbReference type="InterPro" id="IPR013024">
    <property type="entry name" value="GGCT-like"/>
</dbReference>
<feature type="binding site" evidence="3">
    <location>
        <begin position="3"/>
        <end position="8"/>
    </location>
    <ligand>
        <name>substrate</name>
    </ligand>
</feature>
<dbReference type="InterPro" id="IPR017939">
    <property type="entry name" value="G-Glutamylcylcotransferase"/>
</dbReference>
<protein>
    <submittedName>
        <fullName evidence="4">Gamma-glutamylcyclotransferase</fullName>
    </submittedName>
</protein>
<feature type="binding site" evidence="3">
    <location>
        <position position="120"/>
    </location>
    <ligand>
        <name>substrate</name>
    </ligand>
</feature>
<dbReference type="RefSeq" id="WP_146791193.1">
    <property type="nucleotide sequence ID" value="NZ_VOLT01000014.1"/>
</dbReference>
<reference evidence="4 5" key="1">
    <citation type="submission" date="2019-07" db="EMBL/GenBank/DDBJ databases">
        <title>Genomes of sea-ice associated Colwellia species.</title>
        <authorList>
            <person name="Bowman J.P."/>
        </authorList>
    </citation>
    <scope>NUCLEOTIDE SEQUENCE [LARGE SCALE GENOMIC DNA]</scope>
    <source>
        <strain evidence="4 5">ACAM 459</strain>
    </source>
</reference>
<dbReference type="PANTHER" id="PTHR12935:SF0">
    <property type="entry name" value="GAMMA-GLUTAMYLCYCLOTRANSFERASE"/>
    <property type="match status" value="1"/>
</dbReference>
<dbReference type="GO" id="GO:0016740">
    <property type="term" value="F:transferase activity"/>
    <property type="evidence" value="ECO:0007669"/>
    <property type="project" value="UniProtKB-KW"/>
</dbReference>
<dbReference type="CDD" id="cd06661">
    <property type="entry name" value="GGCT_like"/>
    <property type="match status" value="1"/>
</dbReference>
<dbReference type="Pfam" id="PF13772">
    <property type="entry name" value="AIG2_2"/>
    <property type="match status" value="1"/>
</dbReference>
<evidence type="ECO:0000256" key="1">
    <source>
        <dbReference type="ARBA" id="ARBA00023239"/>
    </source>
</evidence>
<keyword evidence="5" id="KW-1185">Reference proteome</keyword>
<dbReference type="OrthoDB" id="5401862at2"/>
<proteinExistence type="predicted"/>
<dbReference type="PANTHER" id="PTHR12935">
    <property type="entry name" value="GAMMA-GLUTAMYLCYCLOTRANSFERASE"/>
    <property type="match status" value="1"/>
</dbReference>
<gene>
    <name evidence="4" type="ORF">ESZ36_20125</name>
</gene>
<feature type="active site" description="Proton acceptor" evidence="2">
    <location>
        <position position="79"/>
    </location>
</feature>
<evidence type="ECO:0000256" key="3">
    <source>
        <dbReference type="PIRSR" id="PIRSR617939-2"/>
    </source>
</evidence>
<organism evidence="4 5">
    <name type="scientific">Colwellia demingiae</name>
    <dbReference type="NCBI Taxonomy" id="89401"/>
    <lineage>
        <taxon>Bacteria</taxon>
        <taxon>Pseudomonadati</taxon>
        <taxon>Pseudomonadota</taxon>
        <taxon>Gammaproteobacteria</taxon>
        <taxon>Alteromonadales</taxon>
        <taxon>Colwelliaceae</taxon>
        <taxon>Colwellia</taxon>
    </lineage>
</organism>
<dbReference type="GO" id="GO:0003839">
    <property type="term" value="F:gamma-glutamylcyclotransferase activity"/>
    <property type="evidence" value="ECO:0007669"/>
    <property type="project" value="InterPro"/>
</dbReference>
<evidence type="ECO:0000313" key="4">
    <source>
        <dbReference type="EMBL" id="TWX64285.1"/>
    </source>
</evidence>
<dbReference type="EMBL" id="VOLT01000014">
    <property type="protein sequence ID" value="TWX64285.1"/>
    <property type="molecule type" value="Genomic_DNA"/>
</dbReference>
<dbReference type="SUPFAM" id="SSF110857">
    <property type="entry name" value="Gamma-glutamyl cyclotransferase-like"/>
    <property type="match status" value="1"/>
</dbReference>
<keyword evidence="1" id="KW-0456">Lyase</keyword>
<evidence type="ECO:0000313" key="5">
    <source>
        <dbReference type="Proteomes" id="UP000321822"/>
    </source>
</evidence>
<keyword evidence="4" id="KW-0808">Transferase</keyword>